<dbReference type="OrthoDB" id="9811423at2"/>
<dbReference type="Pfam" id="PF06945">
    <property type="entry name" value="DUF1289"/>
    <property type="match status" value="1"/>
</dbReference>
<protein>
    <submittedName>
        <fullName evidence="1">DUF1289 domain-containing protein</fullName>
    </submittedName>
</protein>
<accession>A0A4S4AVG4</accession>
<dbReference type="AlphaFoldDB" id="A0A4S4AVG4"/>
<dbReference type="Proteomes" id="UP000308430">
    <property type="component" value="Unassembled WGS sequence"/>
</dbReference>
<comment type="caution">
    <text evidence="1">The sequence shown here is derived from an EMBL/GenBank/DDBJ whole genome shotgun (WGS) entry which is preliminary data.</text>
</comment>
<proteinExistence type="predicted"/>
<gene>
    <name evidence="1" type="ORF">E6C76_15760</name>
</gene>
<sequence>MSGDALCVGVCMIDWDTGVCLGCGRTSEEIHGVPVAEPPAAEMPHSQPSAVEAPLPPNVAAALGEGSD</sequence>
<name>A0A4S4AVG4_9RHOO</name>
<dbReference type="RefSeq" id="WP_136349175.1">
    <property type="nucleotide sequence ID" value="NZ_SSOC01000005.1"/>
</dbReference>
<reference evidence="1 2" key="1">
    <citation type="submission" date="2019-04" db="EMBL/GenBank/DDBJ databases">
        <title>Azoarcus nasutitermitis sp. nov. isolated from termite nest.</title>
        <authorList>
            <person name="Lin S.-Y."/>
            <person name="Hameed A."/>
            <person name="Hsu Y.-H."/>
            <person name="Young C.-C."/>
        </authorList>
    </citation>
    <scope>NUCLEOTIDE SEQUENCE [LARGE SCALE GENOMIC DNA]</scope>
    <source>
        <strain evidence="1 2">CC-YHH838</strain>
    </source>
</reference>
<organism evidence="1 2">
    <name type="scientific">Pseudothauera nasutitermitis</name>
    <dbReference type="NCBI Taxonomy" id="2565930"/>
    <lineage>
        <taxon>Bacteria</taxon>
        <taxon>Pseudomonadati</taxon>
        <taxon>Pseudomonadota</taxon>
        <taxon>Betaproteobacteria</taxon>
        <taxon>Rhodocyclales</taxon>
        <taxon>Zoogloeaceae</taxon>
        <taxon>Pseudothauera</taxon>
    </lineage>
</organism>
<dbReference type="InterPro" id="IPR010710">
    <property type="entry name" value="DUF1289"/>
</dbReference>
<dbReference type="EMBL" id="SSOC01000005">
    <property type="protein sequence ID" value="THF64019.1"/>
    <property type="molecule type" value="Genomic_DNA"/>
</dbReference>
<evidence type="ECO:0000313" key="1">
    <source>
        <dbReference type="EMBL" id="THF64019.1"/>
    </source>
</evidence>
<keyword evidence="2" id="KW-1185">Reference proteome</keyword>
<evidence type="ECO:0000313" key="2">
    <source>
        <dbReference type="Proteomes" id="UP000308430"/>
    </source>
</evidence>